<sequence length="165" mass="19127">MEVCSWDWGAISTFIGVFVALYISWQWKNQKESEVIANEAKEYIYNLSKLESIQLEIETISTTAIRKKELIEEYILYKDKASNHANFLGKACPKDSTLSNLSTTYGAQCLRYIWLLKDTKIYDIKDIPHPNDAYLLIEHLLIYALYKDGSIKSKILTKLKGYYHA</sequence>
<comment type="caution">
    <text evidence="2">The sequence shown here is derived from an EMBL/GenBank/DDBJ whole genome shotgun (WGS) entry which is preliminary data.</text>
</comment>
<keyword evidence="1" id="KW-0472">Membrane</keyword>
<reference evidence="2 3" key="1">
    <citation type="submission" date="2020-10" db="EMBL/GenBank/DDBJ databases">
        <authorList>
            <person name="Mohd Rani F."/>
        </authorList>
    </citation>
    <scope>NUCLEOTIDE SEQUENCE [LARGE SCALE GENOMIC DNA]</scope>
    <source>
        <strain evidence="2 3">AC1583</strain>
    </source>
</reference>
<evidence type="ECO:0000313" key="3">
    <source>
        <dbReference type="Proteomes" id="UP000619170"/>
    </source>
</evidence>
<dbReference type="EMBL" id="JADAZL010000023">
    <property type="protein sequence ID" value="MBE2166773.1"/>
    <property type="molecule type" value="Genomic_DNA"/>
</dbReference>
<evidence type="ECO:0000313" key="2">
    <source>
        <dbReference type="EMBL" id="MBE2166773.1"/>
    </source>
</evidence>
<evidence type="ECO:0000256" key="1">
    <source>
        <dbReference type="SAM" id="Phobius"/>
    </source>
</evidence>
<feature type="transmembrane region" description="Helical" evidence="1">
    <location>
        <begin position="6"/>
        <end position="25"/>
    </location>
</feature>
<dbReference type="RefSeq" id="WP_192835280.1">
    <property type="nucleotide sequence ID" value="NZ_JADAZL010000023.1"/>
</dbReference>
<proteinExistence type="predicted"/>
<evidence type="ECO:0008006" key="4">
    <source>
        <dbReference type="Google" id="ProtNLM"/>
    </source>
</evidence>
<reference evidence="3" key="2">
    <citation type="submission" date="2023-07" db="EMBL/GenBank/DDBJ databases">
        <title>Acinetobacter oleivorans assembled AC1583.</title>
        <authorList>
            <person name="Yeo C.C."/>
        </authorList>
    </citation>
    <scope>NUCLEOTIDE SEQUENCE [LARGE SCALE GENOMIC DNA]</scope>
    <source>
        <strain evidence="3">AC1583</strain>
    </source>
</reference>
<keyword evidence="1" id="KW-1133">Transmembrane helix</keyword>
<keyword evidence="1" id="KW-0812">Transmembrane</keyword>
<accession>A0ABR9NPX9</accession>
<protein>
    <recommendedName>
        <fullName evidence="4">DUF4760 domain-containing protein</fullName>
    </recommendedName>
</protein>
<dbReference type="Proteomes" id="UP000619170">
    <property type="component" value="Unassembled WGS sequence"/>
</dbReference>
<organism evidence="2 3">
    <name type="scientific">Acinetobacter oleivorans</name>
    <dbReference type="NCBI Taxonomy" id="1148157"/>
    <lineage>
        <taxon>Bacteria</taxon>
        <taxon>Pseudomonadati</taxon>
        <taxon>Pseudomonadota</taxon>
        <taxon>Gammaproteobacteria</taxon>
        <taxon>Moraxellales</taxon>
        <taxon>Moraxellaceae</taxon>
        <taxon>Acinetobacter</taxon>
    </lineage>
</organism>
<keyword evidence="3" id="KW-1185">Reference proteome</keyword>
<gene>
    <name evidence="2" type="ORF">IIQ43_19850</name>
</gene>
<name>A0ABR9NPX9_9GAMM</name>